<name>A0A0B7IH94_9FLAO</name>
<evidence type="ECO:0000313" key="1">
    <source>
        <dbReference type="EMBL" id="CEN51190.1"/>
    </source>
</evidence>
<evidence type="ECO:0000313" key="2">
    <source>
        <dbReference type="Proteomes" id="UP000039370"/>
    </source>
</evidence>
<gene>
    <name evidence="1" type="ORF">CCAN11_2270008</name>
</gene>
<organism evidence="1 2">
    <name type="scientific">Capnocytophaga canimorsus</name>
    <dbReference type="NCBI Taxonomy" id="28188"/>
    <lineage>
        <taxon>Bacteria</taxon>
        <taxon>Pseudomonadati</taxon>
        <taxon>Bacteroidota</taxon>
        <taxon>Flavobacteriia</taxon>
        <taxon>Flavobacteriales</taxon>
        <taxon>Flavobacteriaceae</taxon>
        <taxon>Capnocytophaga</taxon>
    </lineage>
</organism>
<accession>A0A0B7IH94</accession>
<sequence>MIRTVDTATNQVLCIKSLGQYRTRYPFEKIEIQLAATPANCADGIDVKVSVPTAGKLWFCYKSYPNNSYRMAS</sequence>
<proteinExistence type="predicted"/>
<dbReference type="Proteomes" id="UP000039370">
    <property type="component" value="Unassembled WGS sequence"/>
</dbReference>
<reference evidence="2" key="1">
    <citation type="submission" date="2015-01" db="EMBL/GenBank/DDBJ databases">
        <authorList>
            <person name="MANFREDI Pablo"/>
        </authorList>
    </citation>
    <scope>NUCLEOTIDE SEQUENCE [LARGE SCALE GENOMIC DNA]</scope>
    <source>
        <strain evidence="2">Cc11</strain>
    </source>
</reference>
<dbReference type="EMBL" id="CDOK01000143">
    <property type="protein sequence ID" value="CEN51190.1"/>
    <property type="molecule type" value="Genomic_DNA"/>
</dbReference>
<dbReference type="AlphaFoldDB" id="A0A0B7IH94"/>
<protein>
    <submittedName>
        <fullName evidence="1">Uncharacterized protein</fullName>
    </submittedName>
</protein>